<evidence type="ECO:0000313" key="1">
    <source>
        <dbReference type="EMBL" id="KGO85719.1"/>
    </source>
</evidence>
<dbReference type="EMBL" id="JRLX01000017">
    <property type="protein sequence ID" value="KGO85719.1"/>
    <property type="molecule type" value="Genomic_DNA"/>
</dbReference>
<keyword evidence="2" id="KW-1185">Reference proteome</keyword>
<reference evidence="1 2" key="1">
    <citation type="submission" date="2013-09" db="EMBL/GenBank/DDBJ databases">
        <authorList>
            <person name="Zeng Z."/>
            <person name="Chen C."/>
        </authorList>
    </citation>
    <scope>NUCLEOTIDE SEQUENCE [LARGE SCALE GENOMIC DNA]</scope>
    <source>
        <strain evidence="1 2">WB 3.3-2</strain>
    </source>
</reference>
<dbReference type="InterPro" id="IPR025935">
    <property type="entry name" value="AbiH"/>
</dbReference>
<organism evidence="1 2">
    <name type="scientific">Flavobacterium rivuli WB 3.3-2 = DSM 21788</name>
    <dbReference type="NCBI Taxonomy" id="1121895"/>
    <lineage>
        <taxon>Bacteria</taxon>
        <taxon>Pseudomonadati</taxon>
        <taxon>Bacteroidota</taxon>
        <taxon>Flavobacteriia</taxon>
        <taxon>Flavobacteriales</taxon>
        <taxon>Flavobacteriaceae</taxon>
        <taxon>Flavobacterium</taxon>
    </lineage>
</organism>
<dbReference type="Proteomes" id="UP000030152">
    <property type="component" value="Unassembled WGS sequence"/>
</dbReference>
<dbReference type="RefSeq" id="WP_020213957.1">
    <property type="nucleotide sequence ID" value="NZ_JRLX01000017.1"/>
</dbReference>
<sequence length="406" mass="48620">MNRLIIVGNGFDLAHGLPTGYCDFIDWYWKGVFENLQQQDKFGMIYDDDFILFSCGFSGTYSPKAVDDFRSIKTYQDYNMFMRNLKTSIYGNYHGYQSNLRLKNNFFATINRERTKNWVDIENEYYKLLKESLKHNDNSEVKKLNIEFDVVKKLLEKYLHENAATKYDFEDTKEMHKTIQLFNLRNRSIYEEKFLDEFSDRDKQGVEEWLYKFNSEESKLRKNRSYYPKNLFLNFNYTPTIDNYSSIMNKAYRDDYGISEVIQIHGKLNDAGNPINFGFGDEMDDDYKAIEKKDDNEYLRNIKSFQYLQTSNYKKMLSFIESTHFQVYVMGHSCGLSDRILLNKIFEHNNCRSIKVFYYKNGEWDNYTEIVQNISRHFNKKEMMRERIVNKTLCEPLPQIKLPLKG</sequence>
<name>A0A0A2M0F0_9FLAO</name>
<protein>
    <recommendedName>
        <fullName evidence="3">Bacteriophage abortive infection AbiH</fullName>
    </recommendedName>
</protein>
<dbReference type="eggNOG" id="ENOG503274K">
    <property type="taxonomic scope" value="Bacteria"/>
</dbReference>
<dbReference type="AlphaFoldDB" id="A0A0A2M0F0"/>
<dbReference type="OrthoDB" id="5903604at2"/>
<dbReference type="Pfam" id="PF14253">
    <property type="entry name" value="AbiH"/>
    <property type="match status" value="1"/>
</dbReference>
<comment type="caution">
    <text evidence="1">The sequence shown here is derived from an EMBL/GenBank/DDBJ whole genome shotgun (WGS) entry which is preliminary data.</text>
</comment>
<proteinExistence type="predicted"/>
<accession>A0A0A2M0F0</accession>
<evidence type="ECO:0008006" key="3">
    <source>
        <dbReference type="Google" id="ProtNLM"/>
    </source>
</evidence>
<evidence type="ECO:0000313" key="2">
    <source>
        <dbReference type="Proteomes" id="UP000030152"/>
    </source>
</evidence>
<gene>
    <name evidence="1" type="ORF">Q765_14970</name>
</gene>